<accession>A0A0B2PAN4</accession>
<dbReference type="Gene3D" id="3.20.20.80">
    <property type="entry name" value="Glycosidases"/>
    <property type="match status" value="1"/>
</dbReference>
<organism evidence="1">
    <name type="scientific">Glycine soja</name>
    <name type="common">Wild soybean</name>
    <dbReference type="NCBI Taxonomy" id="3848"/>
    <lineage>
        <taxon>Eukaryota</taxon>
        <taxon>Viridiplantae</taxon>
        <taxon>Streptophyta</taxon>
        <taxon>Embryophyta</taxon>
        <taxon>Tracheophyta</taxon>
        <taxon>Spermatophyta</taxon>
        <taxon>Magnoliopsida</taxon>
        <taxon>eudicotyledons</taxon>
        <taxon>Gunneridae</taxon>
        <taxon>Pentapetalae</taxon>
        <taxon>rosids</taxon>
        <taxon>fabids</taxon>
        <taxon>Fabales</taxon>
        <taxon>Fabaceae</taxon>
        <taxon>Papilionoideae</taxon>
        <taxon>50 kb inversion clade</taxon>
        <taxon>NPAAA clade</taxon>
        <taxon>indigoferoid/millettioid clade</taxon>
        <taxon>Phaseoleae</taxon>
        <taxon>Glycine</taxon>
        <taxon>Glycine subgen. Soja</taxon>
    </lineage>
</organism>
<dbReference type="Proteomes" id="UP000053555">
    <property type="component" value="Unassembled WGS sequence"/>
</dbReference>
<keyword evidence="1" id="KW-0378">Hydrolase</keyword>
<name>A0A0B2PAN4_GLYSO</name>
<dbReference type="GO" id="GO:0004565">
    <property type="term" value="F:beta-galactosidase activity"/>
    <property type="evidence" value="ECO:0007669"/>
    <property type="project" value="UniProtKB-EC"/>
</dbReference>
<dbReference type="EMBL" id="KN669168">
    <property type="protein sequence ID" value="KHN04677.1"/>
    <property type="molecule type" value="Genomic_DNA"/>
</dbReference>
<gene>
    <name evidence="1" type="ORF">glysoja_033146</name>
</gene>
<sequence>MEHALDFDLHVLCPEMRMLPNYIENEYGAQSKLQGAAGQNYVNWAAKMAVEMGTGVPWVMCKEDNAPYLVVSPRSSGKHSHSSS</sequence>
<reference evidence="1" key="1">
    <citation type="submission" date="2014-07" db="EMBL/GenBank/DDBJ databases">
        <title>Identification of a novel salt tolerance gene in wild soybean by whole-genome sequencing.</title>
        <authorList>
            <person name="Lam H.-M."/>
            <person name="Qi X."/>
            <person name="Li M.-W."/>
            <person name="Liu X."/>
            <person name="Xie M."/>
            <person name="Ni M."/>
            <person name="Xu X."/>
        </authorList>
    </citation>
    <scope>NUCLEOTIDE SEQUENCE [LARGE SCALE GENOMIC DNA]</scope>
    <source>
        <tissue evidence="1">Root</tissue>
    </source>
</reference>
<protein>
    <submittedName>
        <fullName evidence="1">Beta-galactosidase 5</fullName>
        <ecNumber evidence="1">3.2.1.23</ecNumber>
    </submittedName>
</protein>
<keyword evidence="1" id="KW-0326">Glycosidase</keyword>
<dbReference type="AlphaFoldDB" id="A0A0B2PAN4"/>
<dbReference type="EC" id="3.2.1.23" evidence="1"/>
<proteinExistence type="predicted"/>
<dbReference type="InterPro" id="IPR017853">
    <property type="entry name" value="GH"/>
</dbReference>
<evidence type="ECO:0000313" key="1">
    <source>
        <dbReference type="EMBL" id="KHN04677.1"/>
    </source>
</evidence>
<dbReference type="SUPFAM" id="SSF51445">
    <property type="entry name" value="(Trans)glycosidases"/>
    <property type="match status" value="1"/>
</dbReference>